<sequence>MEEDVDEVGQHGDPDHEQEDVGEHASCLGRGAGARTTVDPALTALDAFLTTSPLESGW</sequence>
<gene>
    <name evidence="2" type="ORF">GCM10022399_17370</name>
</gene>
<protein>
    <submittedName>
        <fullName evidence="2">Uncharacterized protein</fullName>
    </submittedName>
</protein>
<proteinExistence type="predicted"/>
<evidence type="ECO:0000313" key="3">
    <source>
        <dbReference type="Proteomes" id="UP001501468"/>
    </source>
</evidence>
<dbReference type="EMBL" id="BAABDC010000002">
    <property type="protein sequence ID" value="GAA3701434.1"/>
    <property type="molecule type" value="Genomic_DNA"/>
</dbReference>
<evidence type="ECO:0000256" key="1">
    <source>
        <dbReference type="SAM" id="MobiDB-lite"/>
    </source>
</evidence>
<reference evidence="3" key="1">
    <citation type="journal article" date="2019" name="Int. J. Syst. Evol. Microbiol.">
        <title>The Global Catalogue of Microorganisms (GCM) 10K type strain sequencing project: providing services to taxonomists for standard genome sequencing and annotation.</title>
        <authorList>
            <consortium name="The Broad Institute Genomics Platform"/>
            <consortium name="The Broad Institute Genome Sequencing Center for Infectious Disease"/>
            <person name="Wu L."/>
            <person name="Ma J."/>
        </authorList>
    </citation>
    <scope>NUCLEOTIDE SEQUENCE [LARGE SCALE GENOMIC DNA]</scope>
    <source>
        <strain evidence="3">JCM 17125</strain>
    </source>
</reference>
<name>A0ABP7D9V6_9MICO</name>
<feature type="region of interest" description="Disordered" evidence="1">
    <location>
        <begin position="1"/>
        <end position="33"/>
    </location>
</feature>
<accession>A0ABP7D9V6</accession>
<feature type="compositionally biased region" description="Basic and acidic residues" evidence="1">
    <location>
        <begin position="8"/>
        <end position="23"/>
    </location>
</feature>
<keyword evidence="3" id="KW-1185">Reference proteome</keyword>
<dbReference type="Proteomes" id="UP001501468">
    <property type="component" value="Unassembled WGS sequence"/>
</dbReference>
<evidence type="ECO:0000313" key="2">
    <source>
        <dbReference type="EMBL" id="GAA3701434.1"/>
    </source>
</evidence>
<organism evidence="2 3">
    <name type="scientific">Terrabacter ginsenosidimutans</name>
    <dbReference type="NCBI Taxonomy" id="490575"/>
    <lineage>
        <taxon>Bacteria</taxon>
        <taxon>Bacillati</taxon>
        <taxon>Actinomycetota</taxon>
        <taxon>Actinomycetes</taxon>
        <taxon>Micrococcales</taxon>
        <taxon>Intrasporangiaceae</taxon>
        <taxon>Terrabacter</taxon>
    </lineage>
</organism>
<comment type="caution">
    <text evidence="2">The sequence shown here is derived from an EMBL/GenBank/DDBJ whole genome shotgun (WGS) entry which is preliminary data.</text>
</comment>